<organism evidence="3 4">
    <name type="scientific">Aliidongia dinghuensis</name>
    <dbReference type="NCBI Taxonomy" id="1867774"/>
    <lineage>
        <taxon>Bacteria</taxon>
        <taxon>Pseudomonadati</taxon>
        <taxon>Pseudomonadota</taxon>
        <taxon>Alphaproteobacteria</taxon>
        <taxon>Rhodospirillales</taxon>
        <taxon>Dongiaceae</taxon>
        <taxon>Aliidongia</taxon>
    </lineage>
</organism>
<accession>A0A8J3E3Q0</accession>
<feature type="domain" description="Ice-binding protein C-terminal" evidence="2">
    <location>
        <begin position="195"/>
        <end position="218"/>
    </location>
</feature>
<dbReference type="AlphaFoldDB" id="A0A8J3E3Q0"/>
<reference evidence="3" key="2">
    <citation type="submission" date="2020-09" db="EMBL/GenBank/DDBJ databases">
        <authorList>
            <person name="Sun Q."/>
            <person name="Zhou Y."/>
        </authorList>
    </citation>
    <scope>NUCLEOTIDE SEQUENCE</scope>
    <source>
        <strain evidence="3">CGMCC 1.15725</strain>
    </source>
</reference>
<dbReference type="InterPro" id="IPR013424">
    <property type="entry name" value="Ice-binding_C"/>
</dbReference>
<evidence type="ECO:0000259" key="2">
    <source>
        <dbReference type="Pfam" id="PF07589"/>
    </source>
</evidence>
<keyword evidence="1" id="KW-0732">Signal</keyword>
<dbReference type="Proteomes" id="UP000646365">
    <property type="component" value="Unassembled WGS sequence"/>
</dbReference>
<evidence type="ECO:0000313" key="4">
    <source>
        <dbReference type="Proteomes" id="UP000646365"/>
    </source>
</evidence>
<proteinExistence type="predicted"/>
<sequence>MRALGALSISICTTFLAIGTAVAGPINEAPPVGAILDLAGQSIPTSFQTYSVGFSASVANTDITFALRNDPDFTNLTNVSVTNQTTGSSTNLIVNGTFLGSGTSITGWTYDNVYGAIDGGTAQNGYWHDGAVQAYDAIDQVIATTIGDNYLISFSLEGAGDSVFSALSTNGDTTDTHGNGNDVLVYAQAGLPTASVPEPASIALLGSGLFGALALRRRRKA</sequence>
<name>A0A8J3E3Q0_9PROT</name>
<evidence type="ECO:0000256" key="1">
    <source>
        <dbReference type="SAM" id="SignalP"/>
    </source>
</evidence>
<keyword evidence="4" id="KW-1185">Reference proteome</keyword>
<comment type="caution">
    <text evidence="3">The sequence shown here is derived from an EMBL/GenBank/DDBJ whole genome shotgun (WGS) entry which is preliminary data.</text>
</comment>
<dbReference type="Pfam" id="PF07589">
    <property type="entry name" value="PEP-CTERM"/>
    <property type="match status" value="1"/>
</dbReference>
<reference evidence="3" key="1">
    <citation type="journal article" date="2014" name="Int. J. Syst. Evol. Microbiol.">
        <title>Complete genome sequence of Corynebacterium casei LMG S-19264T (=DSM 44701T), isolated from a smear-ripened cheese.</title>
        <authorList>
            <consortium name="US DOE Joint Genome Institute (JGI-PGF)"/>
            <person name="Walter F."/>
            <person name="Albersmeier A."/>
            <person name="Kalinowski J."/>
            <person name="Ruckert C."/>
        </authorList>
    </citation>
    <scope>NUCLEOTIDE SEQUENCE</scope>
    <source>
        <strain evidence="3">CGMCC 1.15725</strain>
    </source>
</reference>
<dbReference type="RefSeq" id="WP_189046820.1">
    <property type="nucleotide sequence ID" value="NZ_BMJQ01000007.1"/>
</dbReference>
<evidence type="ECO:0000313" key="3">
    <source>
        <dbReference type="EMBL" id="GGF20654.1"/>
    </source>
</evidence>
<feature type="signal peptide" evidence="1">
    <location>
        <begin position="1"/>
        <end position="23"/>
    </location>
</feature>
<protein>
    <recommendedName>
        <fullName evidence="2">Ice-binding protein C-terminal domain-containing protein</fullName>
    </recommendedName>
</protein>
<dbReference type="NCBIfam" id="TIGR02595">
    <property type="entry name" value="PEP_CTERM"/>
    <property type="match status" value="1"/>
</dbReference>
<dbReference type="EMBL" id="BMJQ01000007">
    <property type="protein sequence ID" value="GGF20654.1"/>
    <property type="molecule type" value="Genomic_DNA"/>
</dbReference>
<gene>
    <name evidence="3" type="ORF">GCM10011611_28370</name>
</gene>
<feature type="chain" id="PRO_5035205841" description="Ice-binding protein C-terminal domain-containing protein" evidence="1">
    <location>
        <begin position="24"/>
        <end position="221"/>
    </location>
</feature>